<comment type="caution">
    <text evidence="5">The sequence shown here is derived from an EMBL/GenBank/DDBJ whole genome shotgun (WGS) entry which is preliminary data.</text>
</comment>
<keyword evidence="2" id="KW-0067">ATP-binding</keyword>
<evidence type="ECO:0000313" key="6">
    <source>
        <dbReference type="Proteomes" id="UP000262882"/>
    </source>
</evidence>
<evidence type="ECO:0000313" key="5">
    <source>
        <dbReference type="EMBL" id="RFS84557.1"/>
    </source>
</evidence>
<dbReference type="InterPro" id="IPR041664">
    <property type="entry name" value="AAA_16"/>
</dbReference>
<dbReference type="Gene3D" id="3.40.50.300">
    <property type="entry name" value="P-loop containing nucleotide triphosphate hydrolases"/>
    <property type="match status" value="1"/>
</dbReference>
<dbReference type="GO" id="GO:0005737">
    <property type="term" value="C:cytoplasm"/>
    <property type="evidence" value="ECO:0007669"/>
    <property type="project" value="TreeGrafter"/>
</dbReference>
<evidence type="ECO:0000256" key="2">
    <source>
        <dbReference type="ARBA" id="ARBA00022840"/>
    </source>
</evidence>
<evidence type="ECO:0000256" key="1">
    <source>
        <dbReference type="ARBA" id="ARBA00022741"/>
    </source>
</evidence>
<keyword evidence="6" id="KW-1185">Reference proteome</keyword>
<dbReference type="EMBL" id="QVNQ01000004">
    <property type="protein sequence ID" value="RFS84557.1"/>
    <property type="molecule type" value="Genomic_DNA"/>
</dbReference>
<gene>
    <name evidence="5" type="ORF">D0T12_13435</name>
</gene>
<evidence type="ECO:0000259" key="4">
    <source>
        <dbReference type="Pfam" id="PF13191"/>
    </source>
</evidence>
<feature type="region of interest" description="Disordered" evidence="3">
    <location>
        <begin position="107"/>
        <end position="139"/>
    </location>
</feature>
<dbReference type="Pfam" id="PF13191">
    <property type="entry name" value="AAA_16"/>
    <property type="match status" value="1"/>
</dbReference>
<proteinExistence type="predicted"/>
<dbReference type="GO" id="GO:0004016">
    <property type="term" value="F:adenylate cyclase activity"/>
    <property type="evidence" value="ECO:0007669"/>
    <property type="project" value="TreeGrafter"/>
</dbReference>
<evidence type="ECO:0000256" key="3">
    <source>
        <dbReference type="SAM" id="MobiDB-lite"/>
    </source>
</evidence>
<dbReference type="Gene3D" id="1.25.40.10">
    <property type="entry name" value="Tetratricopeptide repeat domain"/>
    <property type="match status" value="2"/>
</dbReference>
<dbReference type="PANTHER" id="PTHR16305">
    <property type="entry name" value="TESTICULAR SOLUBLE ADENYLYL CYCLASE"/>
    <property type="match status" value="1"/>
</dbReference>
<organism evidence="5 6">
    <name type="scientific">Actinomadura spongiicola</name>
    <dbReference type="NCBI Taxonomy" id="2303421"/>
    <lineage>
        <taxon>Bacteria</taxon>
        <taxon>Bacillati</taxon>
        <taxon>Actinomycetota</taxon>
        <taxon>Actinomycetes</taxon>
        <taxon>Streptosporangiales</taxon>
        <taxon>Thermomonosporaceae</taxon>
        <taxon>Actinomadura</taxon>
    </lineage>
</organism>
<name>A0A372GGQ6_9ACTN</name>
<reference evidence="5 6" key="1">
    <citation type="submission" date="2018-08" db="EMBL/GenBank/DDBJ databases">
        <title>Actinomadura spongicola sp. nov., isolated from marine sponge Leucetta chagosensis.</title>
        <authorList>
            <person name="Li L."/>
            <person name="Lin H.W."/>
        </authorList>
    </citation>
    <scope>NUCLEOTIDE SEQUENCE [LARGE SCALE GENOMIC DNA]</scope>
    <source>
        <strain evidence="5 6">LHW52907</strain>
    </source>
</reference>
<protein>
    <submittedName>
        <fullName evidence="5">LuxR family transcriptional regulator</fullName>
    </submittedName>
</protein>
<dbReference type="SUPFAM" id="SSF52540">
    <property type="entry name" value="P-loop containing nucleoside triphosphate hydrolases"/>
    <property type="match status" value="1"/>
</dbReference>
<keyword evidence="1" id="KW-0547">Nucleotide-binding</keyword>
<feature type="domain" description="Orc1-like AAA ATPase" evidence="4">
    <location>
        <begin position="140"/>
        <end position="316"/>
    </location>
</feature>
<dbReference type="InterPro" id="IPR027417">
    <property type="entry name" value="P-loop_NTPase"/>
</dbReference>
<sequence length="1021" mass="109938">MPSAAGAEDAAAYIERLVRLRVWAGRPSLRRLAALSRSAVAPGGHVVDQLPRSTLSEVLNGKRLPQLPRMEFVEAFVAACLRARNVRQDVIDDVVARWLTEWWRLETSAGPGPTSDGPPVETRDAPTGTEGGPENAGRSLVGRREALRGFAEVLDALTVTRTYQCLAIVGDPGVGKTRLLDELAAMAARRHAMVLRGRVGEFEQELPLAAMVDALDGRLEGRQAWVRDRLGAASLRLLATLFPSLSDAIEDDALTDVDFGASVRYRLYRAIRRLLEELARPSGLALLLDDVHWTDNDSAELLAHLLRRPPRGPVLIAIAYRPAQVSPALARLVGAQLGPDRVVTVRPFTPAESREFLGSRVGGDDFRRLHEASGGVPLYLEALARMGVTEPVPAHGETAPEPPGVPPAATTALERELDGVSPDASLVARAAAIVSDEFDVPLVAVAAGMDERAVVAALDEMAARDIVRPVGAGGRFRFRHPLVRSVVHHRAAPAWRLSAHARIAAHLERVGAPVTVRAHHVAHSGRFGDEAAVATLTEASAVIAANAPASAAHLLTRALELTGPRDDATGRRPDLLLRLAELQMSAGHLAEGGDAARRVLESLPDDDHVRRTRALFVLTMIERLLGRPQESRRLLLDGLRHGTDRQADANVRLRLRLVADDLYRGEPEAAETILRTLPEDAPSWDTALRLEVAAIRPMAAFAARRVADAARHIAAAERVLAAACADHPPERLPLKSLSWLVWTELFMGRFGGALRHLDQSLTMARATGQTLAHTVMLTAMTRAYAMLGRLPEGAAVAEEATRQADAAESRQLRVIALAQRCLVAASAGDDRTALRLADQAVADAEDGGEWWAVQAYFARATALIHAGLLEPGVDAVTRVHGGDELPLDQTSLLSCCELAAHAEAERGRWAASRRWARRAARFAHPELRTNAGFVHLACAHALRGTAPVASALRARTAAEIFTGTGQRVEIGRARLRAAAGHLDAGERARAREELAHAAEIFAVCGARSLHAEALRRLMTLG</sequence>
<dbReference type="AlphaFoldDB" id="A0A372GGQ6"/>
<dbReference type="InterPro" id="IPR011990">
    <property type="entry name" value="TPR-like_helical_dom_sf"/>
</dbReference>
<dbReference type="Proteomes" id="UP000262882">
    <property type="component" value="Unassembled WGS sequence"/>
</dbReference>
<dbReference type="GO" id="GO:0005524">
    <property type="term" value="F:ATP binding"/>
    <property type="evidence" value="ECO:0007669"/>
    <property type="project" value="UniProtKB-KW"/>
</dbReference>
<dbReference type="SUPFAM" id="SSF48452">
    <property type="entry name" value="TPR-like"/>
    <property type="match status" value="2"/>
</dbReference>
<dbReference type="PANTHER" id="PTHR16305:SF35">
    <property type="entry name" value="TRANSCRIPTIONAL ACTIVATOR DOMAIN"/>
    <property type="match status" value="1"/>
</dbReference>
<accession>A0A372GGQ6</accession>